<dbReference type="GO" id="GO:0016491">
    <property type="term" value="F:oxidoreductase activity"/>
    <property type="evidence" value="ECO:0007669"/>
    <property type="project" value="UniProtKB-UniRule"/>
</dbReference>
<feature type="domain" description="Nitroreductase" evidence="9">
    <location>
        <begin position="8"/>
        <end position="161"/>
    </location>
</feature>
<dbReference type="Pfam" id="PF00881">
    <property type="entry name" value="Nitroreductase"/>
    <property type="match status" value="1"/>
</dbReference>
<keyword evidence="6 7" id="KW-0520">NAD</keyword>
<accession>A0A014LW90</accession>
<dbReference type="InterPro" id="IPR026021">
    <property type="entry name" value="YdjA-like"/>
</dbReference>
<evidence type="ECO:0000313" key="10">
    <source>
        <dbReference type="EMBL" id="EXU73826.1"/>
    </source>
</evidence>
<comment type="cofactor">
    <cofactor evidence="8">
        <name>FMN</name>
        <dbReference type="ChEBI" id="CHEBI:58210"/>
    </cofactor>
    <text evidence="8">Binds 1 FMN per subunit.</text>
</comment>
<dbReference type="PIRSF" id="PIRSF000232">
    <property type="entry name" value="YdjA"/>
    <property type="match status" value="1"/>
</dbReference>
<keyword evidence="4 7" id="KW-0521">NADP</keyword>
<evidence type="ECO:0000256" key="8">
    <source>
        <dbReference type="PIRSR" id="PIRSR000232-1"/>
    </source>
</evidence>
<dbReference type="EC" id="1.-.-.-" evidence="7"/>
<keyword evidence="3 7" id="KW-0288">FMN</keyword>
<dbReference type="InterPro" id="IPR029479">
    <property type="entry name" value="Nitroreductase"/>
</dbReference>
<dbReference type="PANTHER" id="PTHR43821:SF1">
    <property type="entry name" value="NAD(P)H NITROREDUCTASE YDJA-RELATED"/>
    <property type="match status" value="1"/>
</dbReference>
<evidence type="ECO:0000256" key="7">
    <source>
        <dbReference type="PIRNR" id="PIRNR000232"/>
    </source>
</evidence>
<dbReference type="AlphaFoldDB" id="A0A014LW90"/>
<evidence type="ECO:0000256" key="5">
    <source>
        <dbReference type="ARBA" id="ARBA00023002"/>
    </source>
</evidence>
<dbReference type="InterPro" id="IPR000415">
    <property type="entry name" value="Nitroreductase-like"/>
</dbReference>
<dbReference type="OrthoDB" id="9804207at2"/>
<feature type="binding site" evidence="8">
    <location>
        <position position="39"/>
    </location>
    <ligand>
        <name>FMN</name>
        <dbReference type="ChEBI" id="CHEBI:58210"/>
        <note>ligand shared between dimeric partners</note>
    </ligand>
</feature>
<proteinExistence type="inferred from homology"/>
<evidence type="ECO:0000256" key="6">
    <source>
        <dbReference type="ARBA" id="ARBA00023027"/>
    </source>
</evidence>
<evidence type="ECO:0000256" key="2">
    <source>
        <dbReference type="ARBA" id="ARBA00022630"/>
    </source>
</evidence>
<protein>
    <recommendedName>
        <fullName evidence="7">Putative NAD(P)H nitroreductase</fullName>
        <ecNumber evidence="7">1.-.-.-</ecNumber>
    </recommendedName>
</protein>
<evidence type="ECO:0000313" key="11">
    <source>
        <dbReference type="Proteomes" id="UP000019918"/>
    </source>
</evidence>
<evidence type="ECO:0000256" key="4">
    <source>
        <dbReference type="ARBA" id="ARBA00022857"/>
    </source>
</evidence>
<comment type="caution">
    <text evidence="10">The sequence shown here is derived from an EMBL/GenBank/DDBJ whole genome shotgun (WGS) entry which is preliminary data.</text>
</comment>
<dbReference type="EMBL" id="JFHN01000073">
    <property type="protein sequence ID" value="EXU73826.1"/>
    <property type="molecule type" value="Genomic_DNA"/>
</dbReference>
<dbReference type="PANTHER" id="PTHR43821">
    <property type="entry name" value="NAD(P)H NITROREDUCTASE YDJA-RELATED"/>
    <property type="match status" value="1"/>
</dbReference>
<feature type="binding site" description="in other chain" evidence="8">
    <location>
        <begin position="131"/>
        <end position="133"/>
    </location>
    <ligand>
        <name>FMN</name>
        <dbReference type="ChEBI" id="CHEBI:58210"/>
        <note>ligand shared between dimeric partners</note>
    </ligand>
</feature>
<feature type="binding site" evidence="8">
    <location>
        <position position="35"/>
    </location>
    <ligand>
        <name>FMN</name>
        <dbReference type="ChEBI" id="CHEBI:58210"/>
        <note>ligand shared between dimeric partners</note>
    </ligand>
</feature>
<dbReference type="NCBIfam" id="NF008088">
    <property type="entry name" value="PRK10828.1"/>
    <property type="match status" value="1"/>
</dbReference>
<dbReference type="PATRIC" id="fig|69222.5.peg.4226"/>
<keyword evidence="11" id="KW-1185">Reference proteome</keyword>
<name>A0A014LW90_9GAMM</name>
<gene>
    <name evidence="10" type="ORF">BG55_20710</name>
</gene>
<dbReference type="Proteomes" id="UP000019918">
    <property type="component" value="Unassembled WGS sequence"/>
</dbReference>
<dbReference type="InterPro" id="IPR052530">
    <property type="entry name" value="NAD(P)H_nitroreductase"/>
</dbReference>
<dbReference type="Gene3D" id="3.40.109.10">
    <property type="entry name" value="NADH Oxidase"/>
    <property type="match status" value="1"/>
</dbReference>
<reference evidence="10 11" key="1">
    <citation type="submission" date="2014-02" db="EMBL/GenBank/DDBJ databases">
        <title>Draft genome of Erwinia mallotivora strain BT-MARDI, a papaya dieback pathogen.</title>
        <authorList>
            <person name="Redzuan R."/>
            <person name="Abu Bakar N."/>
            <person name="Badrun R."/>
            <person name="Mohd Raih M.F."/>
            <person name="Rozano L."/>
            <person name="Mat Amin N."/>
        </authorList>
    </citation>
    <scope>NUCLEOTIDE SEQUENCE [LARGE SCALE GENOMIC DNA]</scope>
    <source>
        <strain evidence="10 11">BT-MARDI</strain>
    </source>
</reference>
<dbReference type="CDD" id="cd02135">
    <property type="entry name" value="YdjA-like"/>
    <property type="match status" value="1"/>
</dbReference>
<comment type="similarity">
    <text evidence="1 7">Belongs to the nitroreductase family.</text>
</comment>
<evidence type="ECO:0000259" key="9">
    <source>
        <dbReference type="Pfam" id="PF00881"/>
    </source>
</evidence>
<evidence type="ECO:0000256" key="3">
    <source>
        <dbReference type="ARBA" id="ARBA00022643"/>
    </source>
</evidence>
<keyword evidence="5 7" id="KW-0560">Oxidoreductase</keyword>
<evidence type="ECO:0000256" key="1">
    <source>
        <dbReference type="ARBA" id="ARBA00007118"/>
    </source>
</evidence>
<feature type="binding site" description="in other chain" evidence="8">
    <location>
        <begin position="10"/>
        <end position="12"/>
    </location>
    <ligand>
        <name>FMN</name>
        <dbReference type="ChEBI" id="CHEBI:58210"/>
        <note>ligand shared between dimeric partners</note>
    </ligand>
</feature>
<dbReference type="STRING" id="69222.BG55_20710"/>
<dbReference type="SUPFAM" id="SSF55469">
    <property type="entry name" value="FMN-dependent nitroreductase-like"/>
    <property type="match status" value="1"/>
</dbReference>
<keyword evidence="2 7" id="KW-0285">Flavoprotein</keyword>
<sequence length="183" mass="20350">MDALDLLVNRRSASRLSEPAPSGEVLENILRAAMRAPDHGTLQPWRFIIIENEGLQRFSTLLENVARQDQMEAKAIDKARQAPLRAPMIITVVAHCETHHKVPHWEQLVSAGCAVMAMQMAAVAQGFNGIWRSGAWTEHQAVREAFHCREQDAIVGFLYLGTPQLKSATTVVPPDTSPFVSRF</sequence>
<organism evidence="10 11">
    <name type="scientific">Erwinia mallotivora</name>
    <dbReference type="NCBI Taxonomy" id="69222"/>
    <lineage>
        <taxon>Bacteria</taxon>
        <taxon>Pseudomonadati</taxon>
        <taxon>Pseudomonadota</taxon>
        <taxon>Gammaproteobacteria</taxon>
        <taxon>Enterobacterales</taxon>
        <taxon>Erwiniaceae</taxon>
        <taxon>Erwinia</taxon>
    </lineage>
</organism>
<dbReference type="RefSeq" id="WP_034940999.1">
    <property type="nucleotide sequence ID" value="NZ_JFHN01000073.1"/>
</dbReference>